<sequence length="1292" mass="140619">MTSSSQSQGLESEPGASSAVVATATDTLAPAFDLSITNVDKRFPNVRTHMNATIPWYNSQGERNFARHMGVNDREQKENLSTQIKTILSFGLANDARGVPTCQLSEGDVPPYRLFSRAHLATAFYMCCDNPKWRANENAQAALAKGLTRVQVYQCRAPDDALVWMKDFLNFDFNQKAGINFVETIEWGRKINAELAAYEHLNPGWATGSDESRRQKVWQWIKDNYKDQAKQGIIPSNNLYELVRYIAERFNEIDAADPGKDSWAIFRKHMLDCCVFGDGRIKNYTVLECLKAVLSTFCGMLNNKPVTVNATPKLIRMMMEECVKFLVPTVSDNIEDSVEDNGISVVLDKNASRVSWHLIKLSKTSAALKSMFVDISSGKFYKATQKSIDKLRELKLASDKTDDKSKTDEKPESKPDEKSKRRRILRKTPSQEEAEKRRREADRNKDLQKIAVGAAPGAAAEGEEGQQNKGQQSEGKQNDVKQEGKDDGNDKASDKDKDKGKTRRAGKAAAAGGAVEIKHMEAVRRLCLCKENGETIIPWIEDAILAHNACVAEALGSKGITAAMRAASDTAVDEVVFGGTSKDSKKTLAGWNAVRGDVKKMVVDRIRKRCLQLDGEDDDAMGGDEYDDTPQTAMEASIAKAFGNMTLVAALREFISSNPYDTPVTFLPVYMDVSQRAWKFFEAEMKDDLYRKSDAAVKVVLSSIVGWVFQAIAAAELVSLEDETMGPIQKIGFVWADPEAYPNFKVPEVVDDIFESVNAVQGFMCLRSKIVAEVACSLLARTKTKVTWATEEGVVLKIEAVDGVMSALRYEPQRDLSMSEVQVLDLRTVGHGRKVWESAWVRMLSSIAPLAIDDHAKATLRPQQLDLSVVCATAQTVLGIQEASKAAQDEFEKQIAELESAAPGGEAVVTAAASLVPELRPAEEQRDPTLHLGTLAEVMSHQRTADTGGPKGAELRTTLGIDHASLTTQCIIKLPEHEITAAFVKQLSVHLESEFLNLVFQPEDDLFESVTVDVTPPAGSGAGSKPAVKLLSNKKLTESFKMYFAGHVGPARGKTAAFHITTIAGITPNGKDESHIQVPLFLNFDPVEHSITGSCPIPAWMVERLETNVDANKTGRGKKRTAQQTPPGPDDAKPPEELPTLAVGMEVVQFELPELLAVSAADGEEAVSTIDARCPVLEPTAHGLGQGTEQAPVKLSRRWAANEKVVNNKGEKGNGKGTSKGKGRSDKSDMIDLGLGMGAKYEDACSAANGPANGDGGDAGRAAEGAAAATLAALRSKVLEGTPKSAYAHLLE</sequence>
<feature type="compositionally biased region" description="Basic and acidic residues" evidence="1">
    <location>
        <begin position="476"/>
        <end position="499"/>
    </location>
</feature>
<reference evidence="2" key="1">
    <citation type="submission" date="2023-10" db="EMBL/GenBank/DDBJ databases">
        <authorList>
            <person name="Chen Y."/>
            <person name="Shah S."/>
            <person name="Dougan E. K."/>
            <person name="Thang M."/>
            <person name="Chan C."/>
        </authorList>
    </citation>
    <scope>NUCLEOTIDE SEQUENCE [LARGE SCALE GENOMIC DNA]</scope>
</reference>
<feature type="compositionally biased region" description="Basic and acidic residues" evidence="1">
    <location>
        <begin position="429"/>
        <end position="448"/>
    </location>
</feature>
<accession>A0ABN9PHH8</accession>
<feature type="region of interest" description="Disordered" evidence="1">
    <location>
        <begin position="1111"/>
        <end position="1137"/>
    </location>
</feature>
<proteinExistence type="predicted"/>
<organism evidence="2 3">
    <name type="scientific">Prorocentrum cordatum</name>
    <dbReference type="NCBI Taxonomy" id="2364126"/>
    <lineage>
        <taxon>Eukaryota</taxon>
        <taxon>Sar</taxon>
        <taxon>Alveolata</taxon>
        <taxon>Dinophyceae</taxon>
        <taxon>Prorocentrales</taxon>
        <taxon>Prorocentraceae</taxon>
        <taxon>Prorocentrum</taxon>
    </lineage>
</organism>
<name>A0ABN9PHH8_9DINO</name>
<feature type="compositionally biased region" description="Low complexity" evidence="1">
    <location>
        <begin position="449"/>
        <end position="475"/>
    </location>
</feature>
<dbReference type="Proteomes" id="UP001189429">
    <property type="component" value="Unassembled WGS sequence"/>
</dbReference>
<evidence type="ECO:0000313" key="3">
    <source>
        <dbReference type="Proteomes" id="UP001189429"/>
    </source>
</evidence>
<keyword evidence="3" id="KW-1185">Reference proteome</keyword>
<feature type="compositionally biased region" description="Basic and acidic residues" evidence="1">
    <location>
        <begin position="398"/>
        <end position="419"/>
    </location>
</feature>
<gene>
    <name evidence="2" type="ORF">PCOR1329_LOCUS1897</name>
</gene>
<feature type="region of interest" description="Disordered" evidence="1">
    <location>
        <begin position="1206"/>
        <end position="1229"/>
    </location>
</feature>
<comment type="caution">
    <text evidence="2">The sequence shown here is derived from an EMBL/GenBank/DDBJ whole genome shotgun (WGS) entry which is preliminary data.</text>
</comment>
<dbReference type="EMBL" id="CAUYUJ010000459">
    <property type="protein sequence ID" value="CAK0790678.1"/>
    <property type="molecule type" value="Genomic_DNA"/>
</dbReference>
<evidence type="ECO:0000256" key="1">
    <source>
        <dbReference type="SAM" id="MobiDB-lite"/>
    </source>
</evidence>
<evidence type="ECO:0000313" key="2">
    <source>
        <dbReference type="EMBL" id="CAK0790678.1"/>
    </source>
</evidence>
<feature type="region of interest" description="Disordered" evidence="1">
    <location>
        <begin position="398"/>
        <end position="511"/>
    </location>
</feature>
<protein>
    <submittedName>
        <fullName evidence="2">Uncharacterized protein</fullName>
    </submittedName>
</protein>